<dbReference type="EMBL" id="BAAAQK010000006">
    <property type="protein sequence ID" value="GAA1847751.1"/>
    <property type="molecule type" value="Genomic_DNA"/>
</dbReference>
<dbReference type="PANTHER" id="PTHR34979:SF1">
    <property type="entry name" value="INNER MEMBRANE PROTEIN YGAZ"/>
    <property type="match status" value="1"/>
</dbReference>
<accession>A0ABN2N0X9</accession>
<keyword evidence="3" id="KW-0813">Transport</keyword>
<dbReference type="Pfam" id="PF03591">
    <property type="entry name" value="AzlC"/>
    <property type="match status" value="1"/>
</dbReference>
<evidence type="ECO:0000313" key="9">
    <source>
        <dbReference type="EMBL" id="GAA1847751.1"/>
    </source>
</evidence>
<evidence type="ECO:0000256" key="3">
    <source>
        <dbReference type="ARBA" id="ARBA00022448"/>
    </source>
</evidence>
<comment type="similarity">
    <text evidence="2">Belongs to the AzlC family.</text>
</comment>
<comment type="subcellular location">
    <subcellularLocation>
        <location evidence="1">Cell membrane</location>
        <topology evidence="1">Multi-pass membrane protein</topology>
    </subcellularLocation>
</comment>
<keyword evidence="7 8" id="KW-0472">Membrane</keyword>
<keyword evidence="4" id="KW-1003">Cell membrane</keyword>
<keyword evidence="6 8" id="KW-1133">Transmembrane helix</keyword>
<dbReference type="PANTHER" id="PTHR34979">
    <property type="entry name" value="INNER MEMBRANE PROTEIN YGAZ"/>
    <property type="match status" value="1"/>
</dbReference>
<feature type="transmembrane region" description="Helical" evidence="8">
    <location>
        <begin position="116"/>
        <end position="137"/>
    </location>
</feature>
<evidence type="ECO:0000256" key="6">
    <source>
        <dbReference type="ARBA" id="ARBA00022989"/>
    </source>
</evidence>
<evidence type="ECO:0000256" key="2">
    <source>
        <dbReference type="ARBA" id="ARBA00010735"/>
    </source>
</evidence>
<evidence type="ECO:0000256" key="4">
    <source>
        <dbReference type="ARBA" id="ARBA00022475"/>
    </source>
</evidence>
<protein>
    <submittedName>
        <fullName evidence="9">Branched-chain amino acid exporter BrnF</fullName>
    </submittedName>
</protein>
<sequence length="219" mass="22767">MRASFAAGLGMYPIGIAFGLLVAQSGLPLWVAPALSLTVFAGSLELLLVGMMAAGTPLAAIALTTLLVNGRHAFYAFSFPLGVIRGRIARTYSIYALIDEAYAITASRAGWSAPRLLAMQVAFQCYWVGGGLTGLLVSTLLPGVIHGLEFSLSALFVTLTLDAVRTRAGLPSLLLGGLSFSVALVVAPGQALFVGLGGSVALLLARHVLTRPREEQPDA</sequence>
<evidence type="ECO:0000313" key="10">
    <source>
        <dbReference type="Proteomes" id="UP001500449"/>
    </source>
</evidence>
<evidence type="ECO:0000256" key="5">
    <source>
        <dbReference type="ARBA" id="ARBA00022692"/>
    </source>
</evidence>
<dbReference type="Proteomes" id="UP001500449">
    <property type="component" value="Unassembled WGS sequence"/>
</dbReference>
<dbReference type="InterPro" id="IPR011606">
    <property type="entry name" value="Brnchd-chn_aa_trnsp_permease"/>
</dbReference>
<evidence type="ECO:0000256" key="1">
    <source>
        <dbReference type="ARBA" id="ARBA00004651"/>
    </source>
</evidence>
<comment type="caution">
    <text evidence="9">The sequence shown here is derived from an EMBL/GenBank/DDBJ whole genome shotgun (WGS) entry which is preliminary data.</text>
</comment>
<evidence type="ECO:0000256" key="8">
    <source>
        <dbReference type="SAM" id="Phobius"/>
    </source>
</evidence>
<name>A0ABN2N0X9_9PSEU</name>
<proteinExistence type="inferred from homology"/>
<organism evidence="9 10">
    <name type="scientific">Pseudonocardia ailaonensis</name>
    <dbReference type="NCBI Taxonomy" id="367279"/>
    <lineage>
        <taxon>Bacteria</taxon>
        <taxon>Bacillati</taxon>
        <taxon>Actinomycetota</taxon>
        <taxon>Actinomycetes</taxon>
        <taxon>Pseudonocardiales</taxon>
        <taxon>Pseudonocardiaceae</taxon>
        <taxon>Pseudonocardia</taxon>
    </lineage>
</organism>
<gene>
    <name evidence="9" type="primary">brnF</name>
    <name evidence="9" type="ORF">GCM10009836_29230</name>
</gene>
<keyword evidence="10" id="KW-1185">Reference proteome</keyword>
<keyword evidence="5 8" id="KW-0812">Transmembrane</keyword>
<evidence type="ECO:0000256" key="7">
    <source>
        <dbReference type="ARBA" id="ARBA00023136"/>
    </source>
</evidence>
<feature type="transmembrane region" description="Helical" evidence="8">
    <location>
        <begin position="192"/>
        <end position="209"/>
    </location>
</feature>
<feature type="transmembrane region" description="Helical" evidence="8">
    <location>
        <begin position="12"/>
        <end position="31"/>
    </location>
</feature>
<feature type="transmembrane region" description="Helical" evidence="8">
    <location>
        <begin position="46"/>
        <end position="68"/>
    </location>
</feature>
<reference evidence="9 10" key="1">
    <citation type="journal article" date="2019" name="Int. J. Syst. Evol. Microbiol.">
        <title>The Global Catalogue of Microorganisms (GCM) 10K type strain sequencing project: providing services to taxonomists for standard genome sequencing and annotation.</title>
        <authorList>
            <consortium name="The Broad Institute Genomics Platform"/>
            <consortium name="The Broad Institute Genome Sequencing Center for Infectious Disease"/>
            <person name="Wu L."/>
            <person name="Ma J."/>
        </authorList>
    </citation>
    <scope>NUCLEOTIDE SEQUENCE [LARGE SCALE GENOMIC DNA]</scope>
    <source>
        <strain evidence="9 10">JCM 16009</strain>
    </source>
</reference>